<feature type="signal peptide" evidence="1">
    <location>
        <begin position="1"/>
        <end position="23"/>
    </location>
</feature>
<evidence type="ECO:0000313" key="2">
    <source>
        <dbReference type="EMBL" id="CAE0463544.1"/>
    </source>
</evidence>
<reference evidence="2" key="1">
    <citation type="submission" date="2021-01" db="EMBL/GenBank/DDBJ databases">
        <authorList>
            <person name="Corre E."/>
            <person name="Pelletier E."/>
            <person name="Niang G."/>
            <person name="Scheremetjew M."/>
            <person name="Finn R."/>
            <person name="Kale V."/>
            <person name="Holt S."/>
            <person name="Cochrane G."/>
            <person name="Meng A."/>
            <person name="Brown T."/>
            <person name="Cohen L."/>
        </authorList>
    </citation>
    <scope>NUCLEOTIDE SEQUENCE</scope>
    <source>
        <strain evidence="2">MM31A-1</strain>
    </source>
</reference>
<feature type="chain" id="PRO_5030598591" evidence="1">
    <location>
        <begin position="24"/>
        <end position="597"/>
    </location>
</feature>
<protein>
    <submittedName>
        <fullName evidence="2">Uncharacterized protein</fullName>
    </submittedName>
</protein>
<organism evidence="2">
    <name type="scientific">Chaetoceros debilis</name>
    <dbReference type="NCBI Taxonomy" id="122233"/>
    <lineage>
        <taxon>Eukaryota</taxon>
        <taxon>Sar</taxon>
        <taxon>Stramenopiles</taxon>
        <taxon>Ochrophyta</taxon>
        <taxon>Bacillariophyta</taxon>
        <taxon>Coscinodiscophyceae</taxon>
        <taxon>Chaetocerotophycidae</taxon>
        <taxon>Chaetocerotales</taxon>
        <taxon>Chaetocerotaceae</taxon>
        <taxon>Chaetoceros</taxon>
    </lineage>
</organism>
<dbReference type="EMBL" id="HBIO01010813">
    <property type="protein sequence ID" value="CAE0463544.1"/>
    <property type="molecule type" value="Transcribed_RNA"/>
</dbReference>
<proteinExistence type="predicted"/>
<dbReference type="PROSITE" id="PS50231">
    <property type="entry name" value="RICIN_B_LECTIN"/>
    <property type="match status" value="1"/>
</dbReference>
<evidence type="ECO:0000256" key="1">
    <source>
        <dbReference type="SAM" id="SignalP"/>
    </source>
</evidence>
<dbReference type="AlphaFoldDB" id="A0A7S3V8C7"/>
<keyword evidence="1" id="KW-0732">Signal</keyword>
<sequence>MLCFKTVALALVLLVCRPKNATCFSNGEKYFRIKSSISNQGDSQYCLQLNVTSLDIVLSECEEGSRVQVWNVDIHSRIHNEKPSKRSGCIFVSANNTLTYKNKCGKPENFNKFSYNLFDSKIINEYKAMTVVEDIVNGSTVKMRKPRPFLDGQEWNLIFEPLDSQLKLVGCDYMEGGSEEKCAICSGDCDRDEQCEGGLRCAQRRLLNGREKVPGCFFGEDSSVQRLLATDYCFLPVDVSEKRLINYIGECGFEDYKCKQCEGSCRNDDDCEGNLHCVKRQRFEAVEGCSGAGGDLDVYGKNVCSAILPIVEFSDDGCTVNDDCQICNTCGNDVDCNGDLRCAKRSFGSHVQGCLFDSELPLLSSENVCFLPLSFPGNAGLVSYIGDCRRNKYLCGRCEGGCVSDSDCAGNLSCLERDGVEHVPGCYKEGGQWDMAGSGICYDANLVKPELRFYSVTNPSHGYPNCAKGCLDDADCRGLLRCAIREGLEDVPGCRWGSNSLIEDFYASVPNSHNYCFKPSDLEGLDLVNYVGECSSKANGYLCGACEGNCKSNSDCKFGYKCKHRSSFEQVPGCGGERGGRDMYGKGICYDPSLITV</sequence>
<name>A0A7S3V8C7_9STRA</name>
<accession>A0A7S3V8C7</accession>
<gene>
    <name evidence="2" type="ORF">CDEB00056_LOCUS8385</name>
</gene>